<reference evidence="4" key="3">
    <citation type="submission" date="2018-08" db="UniProtKB">
        <authorList>
            <consortium name="EnsemblPlants"/>
        </authorList>
    </citation>
    <scope>IDENTIFICATION</scope>
    <source>
        <strain evidence="4">cv. Bd21</strain>
    </source>
</reference>
<dbReference type="PANTHER" id="PTHR31639:SF297">
    <property type="entry name" value="OS08G0267800 PROTEIN"/>
    <property type="match status" value="1"/>
</dbReference>
<reference evidence="3 4" key="1">
    <citation type="journal article" date="2010" name="Nature">
        <title>Genome sequencing and analysis of the model grass Brachypodium distachyon.</title>
        <authorList>
            <consortium name="International Brachypodium Initiative"/>
        </authorList>
    </citation>
    <scope>NUCLEOTIDE SEQUENCE [LARGE SCALE GENOMIC DNA]</scope>
    <source>
        <strain evidence="3 4">Bd21</strain>
    </source>
</reference>
<dbReference type="eggNOG" id="ENOG502R3YX">
    <property type="taxonomic scope" value="Eukaryota"/>
</dbReference>
<dbReference type="Pfam" id="PF00646">
    <property type="entry name" value="F-box"/>
    <property type="match status" value="1"/>
</dbReference>
<organism evidence="4">
    <name type="scientific">Brachypodium distachyon</name>
    <name type="common">Purple false brome</name>
    <name type="synonym">Trachynia distachya</name>
    <dbReference type="NCBI Taxonomy" id="15368"/>
    <lineage>
        <taxon>Eukaryota</taxon>
        <taxon>Viridiplantae</taxon>
        <taxon>Streptophyta</taxon>
        <taxon>Embryophyta</taxon>
        <taxon>Tracheophyta</taxon>
        <taxon>Spermatophyta</taxon>
        <taxon>Magnoliopsida</taxon>
        <taxon>Liliopsida</taxon>
        <taxon>Poales</taxon>
        <taxon>Poaceae</taxon>
        <taxon>BOP clade</taxon>
        <taxon>Pooideae</taxon>
        <taxon>Stipodae</taxon>
        <taxon>Brachypodieae</taxon>
        <taxon>Brachypodium</taxon>
    </lineage>
</organism>
<feature type="domain" description="F-box" evidence="1">
    <location>
        <begin position="31"/>
        <end position="65"/>
    </location>
</feature>
<dbReference type="Gene3D" id="3.80.10.10">
    <property type="entry name" value="Ribonuclease Inhibitor"/>
    <property type="match status" value="1"/>
</dbReference>
<dbReference type="InterPro" id="IPR032675">
    <property type="entry name" value="LRR_dom_sf"/>
</dbReference>
<dbReference type="Pfam" id="PF24758">
    <property type="entry name" value="LRR_At5g56370"/>
    <property type="match status" value="1"/>
</dbReference>
<dbReference type="PANTHER" id="PTHR31639">
    <property type="entry name" value="F-BOX PROTEIN-LIKE"/>
    <property type="match status" value="1"/>
</dbReference>
<dbReference type="GeneID" id="100832658"/>
<dbReference type="EMBL" id="CM000882">
    <property type="protein sequence ID" value="KQJ95843.1"/>
    <property type="molecule type" value="Genomic_DNA"/>
</dbReference>
<dbReference type="HOGENOM" id="CLU_010721_12_0_1"/>
<evidence type="ECO:0000313" key="3">
    <source>
        <dbReference type="EMBL" id="KQJ95843.1"/>
    </source>
</evidence>
<evidence type="ECO:0000313" key="4">
    <source>
        <dbReference type="EnsemblPlants" id="KQJ95843"/>
    </source>
</evidence>
<evidence type="ECO:0000259" key="2">
    <source>
        <dbReference type="Pfam" id="PF24758"/>
    </source>
</evidence>
<proteinExistence type="predicted"/>
<evidence type="ECO:0000313" key="5">
    <source>
        <dbReference type="Proteomes" id="UP000008810"/>
    </source>
</evidence>
<dbReference type="SUPFAM" id="SSF81383">
    <property type="entry name" value="F-box domain"/>
    <property type="match status" value="1"/>
</dbReference>
<dbReference type="EnsemblPlants" id="KQJ95843">
    <property type="protein sequence ID" value="KQJ95843"/>
    <property type="gene ID" value="BRADI_3g19370v3"/>
</dbReference>
<dbReference type="InterPro" id="IPR001810">
    <property type="entry name" value="F-box_dom"/>
</dbReference>
<accession>I1I2F5</accession>
<dbReference type="KEGG" id="bdi:100832658"/>
<dbReference type="InterPro" id="IPR055411">
    <property type="entry name" value="LRR_FXL15/At3g58940/PEG3-like"/>
</dbReference>
<sequence length="473" mass="52802">MASPGSSSSSSRSGRRVEDAPAVGLDPLVYLPPDMLDNVLARLPFEQLVRTSGLSRGWRRRWESVAGLDIWFSPGVSPKPSIGALKRCAAPVLSFTARVLPPHFHCADGWLRALRGKRVAKLAVELFDPRARFLGDVDGASLPAIFLHRELVHLDLAGCCSIPQVPRGFGGFPNLVTLSLNHVRLPFFGGGAHLQYLISSAPNLAELSLIDVDQEERRSQVVRCDIRAPKLRVLKLVMLNDNDNGCEVAEDLPMLEEAVISADCLLETDEFVTTFQRIATVNKLTFRTDSRKCNQDPLRVISWKFQNLKVATLSANFGKLSSIMSIFSLLRCAPYIEKLEIEVEKTYIQADEDDENFDPETYDDEVYDFLSHLDMVVDEIDEQLLNEKASDDLFVSLKHVSLHGIKGYMRNDICFMKFLLSKTGSLESFDVTLRSEFRKETACVELATCSRASPQAKISVRLLNKPTPEPDES</sequence>
<dbReference type="SUPFAM" id="SSF52047">
    <property type="entry name" value="RNI-like"/>
    <property type="match status" value="1"/>
</dbReference>
<feature type="domain" description="F-box/LRR-repeat protein 15/At3g58940/PEG3-like LRR" evidence="2">
    <location>
        <begin position="108"/>
        <end position="341"/>
    </location>
</feature>
<keyword evidence="5" id="KW-1185">Reference proteome</keyword>
<dbReference type="OMA" id="VQMFTAI"/>
<dbReference type="InterPro" id="IPR036047">
    <property type="entry name" value="F-box-like_dom_sf"/>
</dbReference>
<name>I1I2F5_BRADI</name>
<gene>
    <name evidence="4" type="primary">LOC100832658</name>
    <name evidence="3" type="ORF">BRADI_3g19370v3</name>
</gene>
<dbReference type="RefSeq" id="XP_010234528.1">
    <property type="nucleotide sequence ID" value="XM_010236226.3"/>
</dbReference>
<evidence type="ECO:0000259" key="1">
    <source>
        <dbReference type="Pfam" id="PF00646"/>
    </source>
</evidence>
<protein>
    <submittedName>
        <fullName evidence="3 4">Uncharacterized protein</fullName>
    </submittedName>
</protein>
<dbReference type="OrthoDB" id="646236at2759"/>
<reference evidence="3" key="2">
    <citation type="submission" date="2017-06" db="EMBL/GenBank/DDBJ databases">
        <title>WGS assembly of Brachypodium distachyon.</title>
        <authorList>
            <consortium name="The International Brachypodium Initiative"/>
            <person name="Lucas S."/>
            <person name="Harmon-Smith M."/>
            <person name="Lail K."/>
            <person name="Tice H."/>
            <person name="Grimwood J."/>
            <person name="Bruce D."/>
            <person name="Barry K."/>
            <person name="Shu S."/>
            <person name="Lindquist E."/>
            <person name="Wang M."/>
            <person name="Pitluck S."/>
            <person name="Vogel J.P."/>
            <person name="Garvin D.F."/>
            <person name="Mockler T.C."/>
            <person name="Schmutz J."/>
            <person name="Rokhsar D."/>
            <person name="Bevan M.W."/>
        </authorList>
    </citation>
    <scope>NUCLEOTIDE SEQUENCE</scope>
    <source>
        <strain evidence="3">Bd21</strain>
    </source>
</reference>
<dbReference type="Gramene" id="KQJ95843">
    <property type="protein sequence ID" value="KQJ95843"/>
    <property type="gene ID" value="BRADI_3g19370v3"/>
</dbReference>
<dbReference type="AlphaFoldDB" id="I1I2F5"/>
<dbReference type="Proteomes" id="UP000008810">
    <property type="component" value="Chromosome 3"/>
</dbReference>